<feature type="transmembrane region" description="Helical" evidence="3">
    <location>
        <begin position="537"/>
        <end position="556"/>
    </location>
</feature>
<dbReference type="PANTHER" id="PTHR48060:SF21">
    <property type="entry name" value="L DOMAIN-LIKE PROTEIN"/>
    <property type="match status" value="1"/>
</dbReference>
<evidence type="ECO:0000313" key="5">
    <source>
        <dbReference type="EMBL" id="KAL3797761.1"/>
    </source>
</evidence>
<keyword evidence="6" id="KW-1185">Reference proteome</keyword>
<dbReference type="Pfam" id="PF08263">
    <property type="entry name" value="LRRNT_2"/>
    <property type="match status" value="1"/>
</dbReference>
<dbReference type="InterPro" id="IPR001611">
    <property type="entry name" value="Leu-rich_rpt"/>
</dbReference>
<feature type="compositionally biased region" description="Basic and acidic residues" evidence="2">
    <location>
        <begin position="142"/>
        <end position="151"/>
    </location>
</feature>
<evidence type="ECO:0000256" key="3">
    <source>
        <dbReference type="SAM" id="Phobius"/>
    </source>
</evidence>
<reference evidence="5 6" key="1">
    <citation type="submission" date="2024-10" db="EMBL/GenBank/DDBJ databases">
        <title>Updated reference genomes for cyclostephanoid diatoms.</title>
        <authorList>
            <person name="Roberts W.R."/>
            <person name="Alverson A.J."/>
        </authorList>
    </citation>
    <scope>NUCLEOTIDE SEQUENCE [LARGE SCALE GENOMIC DNA]</scope>
    <source>
        <strain evidence="5 6">AJA276-08</strain>
    </source>
</reference>
<keyword evidence="1" id="KW-0732">Signal</keyword>
<dbReference type="SUPFAM" id="SSF52058">
    <property type="entry name" value="L domain-like"/>
    <property type="match status" value="1"/>
</dbReference>
<keyword evidence="3" id="KW-0472">Membrane</keyword>
<sequence length="649" mass="71322">MCDMFCVIHDRIRYHTLTHAILFSATNQEKENDIIIISVGMTPPHYTDASNPAEWGEYRDGYKDDAGLEVIRDEIKKLWAVNSSLRDEVRKLEAFVRVVRTVAAVATTIVVASLISVVPVARRGRGVVAVVGGDGRGGMDWDWAGRRHDDAPASVRGRGGAGRTADATDADAGSDDGVGTFGVEIPPAPADASSSSRALQGGSLELDIDEALMAAVAATNTSSLERSALTDFYHSTNGMGWTVRTGWLDPSVDHCDWHGVECDDANGGATVRLELPSNDLSGTLTPRIAELMHLEVLNVNDNGIKGSIPTEISLLSNLTRLQLSYNVLTGSGTNFGNLSRLRLIHLHGNRLSGSIPPLDFKPSSYSSYITDCGNPSDFLSSLDCEECTMCCNNEGYCYPQEETLVQQAGFSNYRQFTWFFIAMVICAAIAVYLMSFAYDRYQTRRMGLSLDRSMTRVRDQKYAIEVLGEGSTNQFFLGKSVLGWFCAGKNIAIQFWVILIFVDSSEYDLSDSKVDIQYTWKCNQDGDECFNTSDLTWHGWLAFGMLMFVHLARDVINGFKMITLSAKARHSNHTRMRFFVGGTILLMITLFAVYASIIYNKATATGEWFSCDVLFSISSHTVLIAHAHIVPSSQATPRSSLTPLSSSLF</sequence>
<proteinExistence type="predicted"/>
<dbReference type="Gene3D" id="3.80.10.10">
    <property type="entry name" value="Ribonuclease Inhibitor"/>
    <property type="match status" value="1"/>
</dbReference>
<evidence type="ECO:0000313" key="6">
    <source>
        <dbReference type="Proteomes" id="UP001530315"/>
    </source>
</evidence>
<feature type="transmembrane region" description="Helical" evidence="3">
    <location>
        <begin position="577"/>
        <end position="599"/>
    </location>
</feature>
<evidence type="ECO:0000256" key="1">
    <source>
        <dbReference type="ARBA" id="ARBA00022729"/>
    </source>
</evidence>
<evidence type="ECO:0000259" key="4">
    <source>
        <dbReference type="Pfam" id="PF08263"/>
    </source>
</evidence>
<feature type="transmembrane region" description="Helical" evidence="3">
    <location>
        <begin position="416"/>
        <end position="438"/>
    </location>
</feature>
<feature type="region of interest" description="Disordered" evidence="2">
    <location>
        <begin position="142"/>
        <end position="177"/>
    </location>
</feature>
<dbReference type="InterPro" id="IPR032675">
    <property type="entry name" value="LRR_dom_sf"/>
</dbReference>
<dbReference type="EMBL" id="JALLAZ020000331">
    <property type="protein sequence ID" value="KAL3797761.1"/>
    <property type="molecule type" value="Genomic_DNA"/>
</dbReference>
<comment type="caution">
    <text evidence="5">The sequence shown here is derived from an EMBL/GenBank/DDBJ whole genome shotgun (WGS) entry which is preliminary data.</text>
</comment>
<dbReference type="Pfam" id="PF00560">
    <property type="entry name" value="LRR_1"/>
    <property type="match status" value="1"/>
</dbReference>
<dbReference type="InterPro" id="IPR053211">
    <property type="entry name" value="DNA_repair-toleration"/>
</dbReference>
<dbReference type="InterPro" id="IPR013210">
    <property type="entry name" value="LRR_N_plant-typ"/>
</dbReference>
<feature type="domain" description="Leucine-rich repeat-containing N-terminal plant-type" evidence="4">
    <location>
        <begin position="225"/>
        <end position="263"/>
    </location>
</feature>
<accession>A0ABD3QDH4</accession>
<keyword evidence="3" id="KW-1133">Transmembrane helix</keyword>
<dbReference type="Proteomes" id="UP001530315">
    <property type="component" value="Unassembled WGS sequence"/>
</dbReference>
<gene>
    <name evidence="5" type="ORF">ACHAW5_004376</name>
</gene>
<dbReference type="AlphaFoldDB" id="A0ABD3QDH4"/>
<organism evidence="5 6">
    <name type="scientific">Stephanodiscus triporus</name>
    <dbReference type="NCBI Taxonomy" id="2934178"/>
    <lineage>
        <taxon>Eukaryota</taxon>
        <taxon>Sar</taxon>
        <taxon>Stramenopiles</taxon>
        <taxon>Ochrophyta</taxon>
        <taxon>Bacillariophyta</taxon>
        <taxon>Coscinodiscophyceae</taxon>
        <taxon>Thalassiosirophycidae</taxon>
        <taxon>Stephanodiscales</taxon>
        <taxon>Stephanodiscaceae</taxon>
        <taxon>Stephanodiscus</taxon>
    </lineage>
</organism>
<name>A0ABD3QDH4_9STRA</name>
<dbReference type="PANTHER" id="PTHR48060">
    <property type="entry name" value="DNA DAMAGE-REPAIR/TOLERATION PROTEIN DRT100"/>
    <property type="match status" value="1"/>
</dbReference>
<keyword evidence="3" id="KW-0812">Transmembrane</keyword>
<protein>
    <recommendedName>
        <fullName evidence="4">Leucine-rich repeat-containing N-terminal plant-type domain-containing protein</fullName>
    </recommendedName>
</protein>
<evidence type="ECO:0000256" key="2">
    <source>
        <dbReference type="SAM" id="MobiDB-lite"/>
    </source>
</evidence>
<feature type="transmembrane region" description="Helical" evidence="3">
    <location>
        <begin position="481"/>
        <end position="502"/>
    </location>
</feature>